<dbReference type="PANTHER" id="PTHR33918">
    <property type="entry name" value="OS01G0704200 PROTEIN"/>
    <property type="match status" value="1"/>
</dbReference>
<keyword evidence="1" id="KW-0472">Membrane</keyword>
<feature type="transmembrane region" description="Helical" evidence="1">
    <location>
        <begin position="287"/>
        <end position="308"/>
    </location>
</feature>
<dbReference type="PANTHER" id="PTHR33918:SF4">
    <property type="entry name" value="ABC-2 TYPE TRANSPORTER DOMAIN-CONTAINING PROTEIN"/>
    <property type="match status" value="1"/>
</dbReference>
<name>A0A6I9QJ36_ELAGV</name>
<keyword evidence="1" id="KW-1133">Transmembrane helix</keyword>
<feature type="transmembrane region" description="Helical" evidence="1">
    <location>
        <begin position="185"/>
        <end position="206"/>
    </location>
</feature>
<feature type="transmembrane region" description="Helical" evidence="1">
    <location>
        <begin position="212"/>
        <end position="233"/>
    </location>
</feature>
<dbReference type="GO" id="GO:0009507">
    <property type="term" value="C:chloroplast"/>
    <property type="evidence" value="ECO:0007669"/>
    <property type="project" value="TreeGrafter"/>
</dbReference>
<dbReference type="AlphaFoldDB" id="A0A6I9QJ36"/>
<protein>
    <submittedName>
        <fullName evidence="3">Uncharacterized protein LOC105035478 isoform X2</fullName>
    </submittedName>
</protein>
<proteinExistence type="predicted"/>
<dbReference type="Proteomes" id="UP000504607">
    <property type="component" value="Unplaced"/>
</dbReference>
<organism evidence="2 3">
    <name type="scientific">Elaeis guineensis var. tenera</name>
    <name type="common">Oil palm</name>
    <dbReference type="NCBI Taxonomy" id="51953"/>
    <lineage>
        <taxon>Eukaryota</taxon>
        <taxon>Viridiplantae</taxon>
        <taxon>Streptophyta</taxon>
        <taxon>Embryophyta</taxon>
        <taxon>Tracheophyta</taxon>
        <taxon>Spermatophyta</taxon>
        <taxon>Magnoliopsida</taxon>
        <taxon>Liliopsida</taxon>
        <taxon>Arecaceae</taxon>
        <taxon>Arecoideae</taxon>
        <taxon>Cocoseae</taxon>
        <taxon>Elaeidinae</taxon>
        <taxon>Elaeis</taxon>
    </lineage>
</organism>
<dbReference type="RefSeq" id="XP_010909349.1">
    <property type="nucleotide sequence ID" value="XM_010911047.3"/>
</dbReference>
<evidence type="ECO:0000256" key="1">
    <source>
        <dbReference type="SAM" id="Phobius"/>
    </source>
</evidence>
<keyword evidence="2" id="KW-1185">Reference proteome</keyword>
<accession>A0A6I9QJ36</accession>
<reference evidence="3" key="1">
    <citation type="submission" date="2025-08" db="UniProtKB">
        <authorList>
            <consortium name="RefSeq"/>
        </authorList>
    </citation>
    <scope>IDENTIFICATION</scope>
</reference>
<gene>
    <name evidence="3" type="primary">LOC105035478</name>
</gene>
<keyword evidence="1" id="KW-0812">Transmembrane</keyword>
<sequence length="325" mass="35743">MQLQSVRCFHPVPHSSTTLSLGNFGWKNVGFRPGNASKRASKVFSFLPDLENSHGVKKVVLSTPNSNARPMADTPNSGVVQRSGSVGRIGLDPFRGKSGSVSFCGLTHQLLEERKLVSSPFRDGTGSYVWAVGPVALILSLVLPQFFLGNAIEILLKDEILADHVQRPYLDFSSKRWSLITGLRGYLSSAFFTMGFKVFVPILAVYVAWPVIGLPAVVAVAPFLLGCAAQFAFEMHVDKRGSSCWPVLPIIFEVYRLFQLNKGAHFIEKLMFSMRGSSMTPALMERGATLVSMLVVLQVLGVVCLWSLTTFLLRLFPSRPVAENY</sequence>
<evidence type="ECO:0000313" key="2">
    <source>
        <dbReference type="Proteomes" id="UP000504607"/>
    </source>
</evidence>
<evidence type="ECO:0000313" key="3">
    <source>
        <dbReference type="RefSeq" id="XP_010909349.1"/>
    </source>
</evidence>
<feature type="transmembrane region" description="Helical" evidence="1">
    <location>
        <begin position="128"/>
        <end position="148"/>
    </location>
</feature>